<gene>
    <name evidence="1" type="ORF">SAMN05444401_1604</name>
</gene>
<dbReference type="Proteomes" id="UP000184080">
    <property type="component" value="Unassembled WGS sequence"/>
</dbReference>
<reference evidence="1 2" key="1">
    <citation type="submission" date="2016-11" db="EMBL/GenBank/DDBJ databases">
        <authorList>
            <person name="Jaros S."/>
            <person name="Januszkiewicz K."/>
            <person name="Wedrychowicz H."/>
        </authorList>
    </citation>
    <scope>NUCLEOTIDE SEQUENCE [LARGE SCALE GENOMIC DNA]</scope>
    <source>
        <strain evidence="1 2">DSM 21864</strain>
    </source>
</reference>
<dbReference type="OrthoDB" id="1898231at2"/>
<evidence type="ECO:0008006" key="3">
    <source>
        <dbReference type="Google" id="ProtNLM"/>
    </source>
</evidence>
<proteinExistence type="predicted"/>
<organism evidence="1 2">
    <name type="scientific">Clostridium amylolyticum</name>
    <dbReference type="NCBI Taxonomy" id="1121298"/>
    <lineage>
        <taxon>Bacteria</taxon>
        <taxon>Bacillati</taxon>
        <taxon>Bacillota</taxon>
        <taxon>Clostridia</taxon>
        <taxon>Eubacteriales</taxon>
        <taxon>Clostridiaceae</taxon>
        <taxon>Clostridium</taxon>
    </lineage>
</organism>
<dbReference type="Pfam" id="PF07799">
    <property type="entry name" value="DUF1643"/>
    <property type="match status" value="1"/>
</dbReference>
<dbReference type="RefSeq" id="WP_073005343.1">
    <property type="nucleotide sequence ID" value="NZ_FQZO01000002.1"/>
</dbReference>
<evidence type="ECO:0000313" key="2">
    <source>
        <dbReference type="Proteomes" id="UP000184080"/>
    </source>
</evidence>
<dbReference type="InterPro" id="IPR012441">
    <property type="entry name" value="DUF1643"/>
</dbReference>
<sequence length="202" mass="23563">MARYRYPRFVDKNSIFTITDKDNERRYVLRIRLKGKGKESLLVIIKNMGAADETDCDGKVYRILKYVYQSHDLVDVGEVIIMSLFPLCCCKSNHIIQKLYEKGPDFISGNDNLFIEEGRAIQNRQLLKEYIFNTDKIILAWGTPVNVLQKFFKDNADYVINLLRKSQRLNSTQQIYTVGEKNITGHPKSCLCWGYKDTLNKY</sequence>
<name>A0A1M6EKE8_9CLOT</name>
<dbReference type="STRING" id="1121298.SAMN05444401_1604"/>
<accession>A0A1M6EKE8</accession>
<keyword evidence="2" id="KW-1185">Reference proteome</keyword>
<evidence type="ECO:0000313" key="1">
    <source>
        <dbReference type="EMBL" id="SHI85992.1"/>
    </source>
</evidence>
<protein>
    <recommendedName>
        <fullName evidence="3">DUF1643 domain-containing protein</fullName>
    </recommendedName>
</protein>
<dbReference type="AlphaFoldDB" id="A0A1M6EKE8"/>
<dbReference type="EMBL" id="FQZO01000002">
    <property type="protein sequence ID" value="SHI85992.1"/>
    <property type="molecule type" value="Genomic_DNA"/>
</dbReference>